<evidence type="ECO:0008006" key="5">
    <source>
        <dbReference type="Google" id="ProtNLM"/>
    </source>
</evidence>
<feature type="signal peptide" evidence="2">
    <location>
        <begin position="1"/>
        <end position="25"/>
    </location>
</feature>
<dbReference type="RefSeq" id="WP_187815607.1">
    <property type="nucleotide sequence ID" value="NZ_JACTVJ010000010.1"/>
</dbReference>
<protein>
    <recommendedName>
        <fullName evidence="5">Endonuclease/exonuclease/phosphatase domain-containing protein</fullName>
    </recommendedName>
</protein>
<organism evidence="3 4">
    <name type="scientific">Streptomyces polyasparticus</name>
    <dbReference type="NCBI Taxonomy" id="2767826"/>
    <lineage>
        <taxon>Bacteria</taxon>
        <taxon>Bacillati</taxon>
        <taxon>Actinomycetota</taxon>
        <taxon>Actinomycetes</taxon>
        <taxon>Kitasatosporales</taxon>
        <taxon>Streptomycetaceae</taxon>
        <taxon>Streptomyces</taxon>
    </lineage>
</organism>
<accession>A0ABR7SJP3</accession>
<name>A0ABR7SJP3_9ACTN</name>
<reference evidence="3 4" key="1">
    <citation type="submission" date="2020-08" db="EMBL/GenBank/DDBJ databases">
        <title>Genemic of Streptomyces polyaspartic.</title>
        <authorList>
            <person name="Liu W."/>
        </authorList>
    </citation>
    <scope>NUCLEOTIDE SEQUENCE [LARGE SCALE GENOMIC DNA]</scope>
    <source>
        <strain evidence="3 4">TRM66268-LWL</strain>
    </source>
</reference>
<evidence type="ECO:0000256" key="2">
    <source>
        <dbReference type="SAM" id="SignalP"/>
    </source>
</evidence>
<feature type="chain" id="PRO_5046186695" description="Endonuclease/exonuclease/phosphatase domain-containing protein" evidence="2">
    <location>
        <begin position="26"/>
        <end position="120"/>
    </location>
</feature>
<dbReference type="Proteomes" id="UP000642284">
    <property type="component" value="Unassembled WGS sequence"/>
</dbReference>
<keyword evidence="4" id="KW-1185">Reference proteome</keyword>
<sequence>MLTRFLVPAAAAPVALGPAVVPAQAAEDVQSVPDRVAVLSWNICGTAGRCPSRENPKAKLDEIMGIAEADPGYAVIMIQEASSPPRARPALRTGGTDYSPAPATSSTAASPTPTRSRTLR</sequence>
<gene>
    <name evidence="3" type="ORF">H9Y04_21700</name>
</gene>
<comment type="caution">
    <text evidence="3">The sequence shown here is derived from an EMBL/GenBank/DDBJ whole genome shotgun (WGS) entry which is preliminary data.</text>
</comment>
<feature type="region of interest" description="Disordered" evidence="1">
    <location>
        <begin position="80"/>
        <end position="120"/>
    </location>
</feature>
<evidence type="ECO:0000313" key="4">
    <source>
        <dbReference type="Proteomes" id="UP000642284"/>
    </source>
</evidence>
<evidence type="ECO:0000256" key="1">
    <source>
        <dbReference type="SAM" id="MobiDB-lite"/>
    </source>
</evidence>
<dbReference type="EMBL" id="JACTVJ010000010">
    <property type="protein sequence ID" value="MBC9715169.1"/>
    <property type="molecule type" value="Genomic_DNA"/>
</dbReference>
<evidence type="ECO:0000313" key="3">
    <source>
        <dbReference type="EMBL" id="MBC9715169.1"/>
    </source>
</evidence>
<proteinExistence type="predicted"/>
<feature type="compositionally biased region" description="Low complexity" evidence="1">
    <location>
        <begin position="99"/>
        <end position="114"/>
    </location>
</feature>
<keyword evidence="2" id="KW-0732">Signal</keyword>